<comment type="caution">
    <text evidence="1">The sequence shown here is derived from an EMBL/GenBank/DDBJ whole genome shotgun (WGS) entry which is preliminary data.</text>
</comment>
<accession>A0A1R3K925</accession>
<dbReference type="Proteomes" id="UP000187203">
    <property type="component" value="Unassembled WGS sequence"/>
</dbReference>
<sequence length="59" mass="6642">MASSYLLSLKLPEIVPQSEAAASTVAGASLWPENSSRASPWLPRSRSGRRRWMWRLARD</sequence>
<dbReference type="EMBL" id="AWUE01014487">
    <property type="protein sequence ID" value="OMP03518.1"/>
    <property type="molecule type" value="Genomic_DNA"/>
</dbReference>
<gene>
    <name evidence="1" type="ORF">COLO4_10356</name>
</gene>
<keyword evidence="2" id="KW-1185">Reference proteome</keyword>
<proteinExistence type="predicted"/>
<evidence type="ECO:0000313" key="2">
    <source>
        <dbReference type="Proteomes" id="UP000187203"/>
    </source>
</evidence>
<name>A0A1R3K925_9ROSI</name>
<organism evidence="1 2">
    <name type="scientific">Corchorus olitorius</name>
    <dbReference type="NCBI Taxonomy" id="93759"/>
    <lineage>
        <taxon>Eukaryota</taxon>
        <taxon>Viridiplantae</taxon>
        <taxon>Streptophyta</taxon>
        <taxon>Embryophyta</taxon>
        <taxon>Tracheophyta</taxon>
        <taxon>Spermatophyta</taxon>
        <taxon>Magnoliopsida</taxon>
        <taxon>eudicotyledons</taxon>
        <taxon>Gunneridae</taxon>
        <taxon>Pentapetalae</taxon>
        <taxon>rosids</taxon>
        <taxon>malvids</taxon>
        <taxon>Malvales</taxon>
        <taxon>Malvaceae</taxon>
        <taxon>Grewioideae</taxon>
        <taxon>Apeibeae</taxon>
        <taxon>Corchorus</taxon>
    </lineage>
</organism>
<protein>
    <submittedName>
        <fullName evidence="1">Uncharacterized protein</fullName>
    </submittedName>
</protein>
<evidence type="ECO:0000313" key="1">
    <source>
        <dbReference type="EMBL" id="OMP03518.1"/>
    </source>
</evidence>
<dbReference type="AlphaFoldDB" id="A0A1R3K925"/>
<reference evidence="2" key="1">
    <citation type="submission" date="2013-09" db="EMBL/GenBank/DDBJ databases">
        <title>Corchorus olitorius genome sequencing.</title>
        <authorList>
            <person name="Alam M."/>
            <person name="Haque M.S."/>
            <person name="Islam M.S."/>
            <person name="Emdad E.M."/>
            <person name="Islam M.M."/>
            <person name="Ahmed B."/>
            <person name="Halim A."/>
            <person name="Hossen Q.M.M."/>
            <person name="Hossain M.Z."/>
            <person name="Ahmed R."/>
            <person name="Khan M.M."/>
            <person name="Islam R."/>
            <person name="Rashid M.M."/>
            <person name="Khan S.A."/>
            <person name="Rahman M.S."/>
            <person name="Alam M."/>
            <person name="Yahiya A.S."/>
            <person name="Khan M.S."/>
            <person name="Azam M.S."/>
            <person name="Haque T."/>
            <person name="Lashkar M.Z.H."/>
            <person name="Akhand A.I."/>
            <person name="Morshed G."/>
            <person name="Roy S."/>
            <person name="Uddin K.S."/>
            <person name="Rabeya T."/>
            <person name="Hossain A.S."/>
            <person name="Chowdhury A."/>
            <person name="Snigdha A.R."/>
            <person name="Mortoza M.S."/>
            <person name="Matin S.A."/>
            <person name="Hoque S.M.E."/>
            <person name="Islam M.K."/>
            <person name="Roy D.K."/>
            <person name="Haider R."/>
            <person name="Moosa M.M."/>
            <person name="Elias S.M."/>
            <person name="Hasan A.M."/>
            <person name="Jahan S."/>
            <person name="Shafiuddin M."/>
            <person name="Mahmood N."/>
            <person name="Shommy N.S."/>
        </authorList>
    </citation>
    <scope>NUCLEOTIDE SEQUENCE [LARGE SCALE GENOMIC DNA]</scope>
    <source>
        <strain evidence="2">cv. O-4</strain>
    </source>
</reference>